<feature type="domain" description="DUF4832" evidence="1">
    <location>
        <begin position="269"/>
        <end position="511"/>
    </location>
</feature>
<accession>A0A1G5GIU8</accession>
<gene>
    <name evidence="3" type="ORF">SAMN02910451_02894</name>
</gene>
<reference evidence="4" key="1">
    <citation type="submission" date="2016-10" db="EMBL/GenBank/DDBJ databases">
        <authorList>
            <person name="Varghese N."/>
            <person name="Submissions S."/>
        </authorList>
    </citation>
    <scope>NUCLEOTIDE SEQUENCE [LARGE SCALE GENOMIC DNA]</scope>
    <source>
        <strain evidence="4">XBD2006</strain>
    </source>
</reference>
<dbReference type="Pfam" id="PF16116">
    <property type="entry name" value="DUF4832"/>
    <property type="match status" value="1"/>
</dbReference>
<dbReference type="Proteomes" id="UP000183047">
    <property type="component" value="Unassembled WGS sequence"/>
</dbReference>
<dbReference type="RefSeq" id="WP_074463284.1">
    <property type="nucleotide sequence ID" value="NZ_FMUR01000021.1"/>
</dbReference>
<dbReference type="Pfam" id="PF16173">
    <property type="entry name" value="DUF4874"/>
    <property type="match status" value="1"/>
</dbReference>
<dbReference type="AlphaFoldDB" id="A0A1G5GIU8"/>
<sequence>MIKNKTRLMSLILTFGMIIGTIGAESLDVKAESLGSTIRLEDTGAELADNIERGRCPYTWVKVDSSSCPVLNPKGGMYSVMYDLRYFSSGNSFKKDGYSSSNGCGGNKNLTEHPNFLKAFENTLSNARKNGTSLVLRFSYSSDKTVGNEPGLTKEGDSTVYHNTELIRQHIKQLSEVINRNKDVVLAVECGMFGPWGEMHSSMYDIDKCNNYDPQFSNAIIDRWLNKLDPSIKVLVRAPKHLMGYYGYENNAEGFNEAVANGSLKLNSRLGLYNDGYLGTSTDYGTFGDENEWPYITRDKGIDMLEKLTEVPYGGECAYVDKETLKSHGSPIYKGSEFMSELYRTHLSYLHNINSEDEVLIGELNNVDVSKSDLVKGLDAADVTPYIGHSYRKFMRDHMGYRILVKESKLSSEVSKDGTFTMSGSMKNLGFGNFLTKKYTEVILKNGDKTYVASVDSFNANDLTSLATKNYKWTFSVPSDIASGNWDVYIRIRNNRNTQEASAKTGIRFANPDCFNDGIRANKIGTIKVSGGNSKGGSEFKEVR</sequence>
<evidence type="ECO:0000313" key="4">
    <source>
        <dbReference type="Proteomes" id="UP000183047"/>
    </source>
</evidence>
<feature type="domain" description="DUF4874" evidence="2">
    <location>
        <begin position="115"/>
        <end position="241"/>
    </location>
</feature>
<keyword evidence="4" id="KW-1185">Reference proteome</keyword>
<evidence type="ECO:0008006" key="5">
    <source>
        <dbReference type="Google" id="ProtNLM"/>
    </source>
</evidence>
<protein>
    <recommendedName>
        <fullName evidence="5">DUF4832 domain-containing protein</fullName>
    </recommendedName>
</protein>
<organism evidence="3 4">
    <name type="scientific">Butyrivibrio hungatei</name>
    <dbReference type="NCBI Taxonomy" id="185008"/>
    <lineage>
        <taxon>Bacteria</taxon>
        <taxon>Bacillati</taxon>
        <taxon>Bacillota</taxon>
        <taxon>Clostridia</taxon>
        <taxon>Lachnospirales</taxon>
        <taxon>Lachnospiraceae</taxon>
        <taxon>Butyrivibrio</taxon>
    </lineage>
</organism>
<dbReference type="InterPro" id="IPR032267">
    <property type="entry name" value="DUF4832"/>
</dbReference>
<evidence type="ECO:0000259" key="2">
    <source>
        <dbReference type="Pfam" id="PF16173"/>
    </source>
</evidence>
<dbReference type="EMBL" id="FMUR01000021">
    <property type="protein sequence ID" value="SCY51424.1"/>
    <property type="molecule type" value="Genomic_DNA"/>
</dbReference>
<dbReference type="InterPro" id="IPR032379">
    <property type="entry name" value="DUF4874"/>
</dbReference>
<name>A0A1G5GIU8_9FIRM</name>
<proteinExistence type="predicted"/>
<evidence type="ECO:0000313" key="3">
    <source>
        <dbReference type="EMBL" id="SCY51424.1"/>
    </source>
</evidence>
<evidence type="ECO:0000259" key="1">
    <source>
        <dbReference type="Pfam" id="PF16116"/>
    </source>
</evidence>